<protein>
    <submittedName>
        <fullName evidence="1">Uncharacterized protein</fullName>
    </submittedName>
</protein>
<gene>
    <name evidence="1" type="ORF">chiPu_0021694</name>
</gene>
<dbReference type="InterPro" id="IPR015943">
    <property type="entry name" value="WD40/YVTN_repeat-like_dom_sf"/>
</dbReference>
<accession>A0A401RKI8</accession>
<dbReference type="InterPro" id="IPR036322">
    <property type="entry name" value="WD40_repeat_dom_sf"/>
</dbReference>
<feature type="non-terminal residue" evidence="1">
    <location>
        <position position="289"/>
    </location>
</feature>
<dbReference type="EMBL" id="BEZZ01004537">
    <property type="protein sequence ID" value="GCC18640.1"/>
    <property type="molecule type" value="Genomic_DNA"/>
</dbReference>
<sequence>LWKVPVCECCCITCLSSHIYYDTSEGLVSADSDEFILLGLEDGRILFMDVLVESVKYHEMQAHQGAVILIKHDTDQNQLLSLSRDTSEKRLKIWSLPKLQLLHELPIPRDAVTFSRIASQLCLGLESGVILFNDIVATNSLMLSFSPTVSQDVKSESGEKQHVEQTAIAVITDACPKQSIFLSCRVFKKKRESERFKEGFSQIVDQIEIRVLGGFLTQLLPNFLTSESAIYEDPAVKYELKDTVQHQAESLLDLDSYLVPFKHLDFSKSEVVSLASELESDLDVEETES</sequence>
<dbReference type="AlphaFoldDB" id="A0A401RKI8"/>
<dbReference type="SUPFAM" id="SSF50978">
    <property type="entry name" value="WD40 repeat-like"/>
    <property type="match status" value="1"/>
</dbReference>
<dbReference type="STRING" id="137246.A0A401RKI8"/>
<name>A0A401RKI8_CHIPU</name>
<feature type="non-terminal residue" evidence="1">
    <location>
        <position position="1"/>
    </location>
</feature>
<evidence type="ECO:0000313" key="2">
    <source>
        <dbReference type="Proteomes" id="UP000287033"/>
    </source>
</evidence>
<dbReference type="Gene3D" id="2.130.10.10">
    <property type="entry name" value="YVTN repeat-like/Quinoprotein amine dehydrogenase"/>
    <property type="match status" value="1"/>
</dbReference>
<dbReference type="PANTHER" id="PTHR45532:SF3">
    <property type="match status" value="1"/>
</dbReference>
<dbReference type="OrthoDB" id="6262491at2759"/>
<reference evidence="1 2" key="1">
    <citation type="journal article" date="2018" name="Nat. Ecol. Evol.">
        <title>Shark genomes provide insights into elasmobranch evolution and the origin of vertebrates.</title>
        <authorList>
            <person name="Hara Y"/>
            <person name="Yamaguchi K"/>
            <person name="Onimaru K"/>
            <person name="Kadota M"/>
            <person name="Koyanagi M"/>
            <person name="Keeley SD"/>
            <person name="Tatsumi K"/>
            <person name="Tanaka K"/>
            <person name="Motone F"/>
            <person name="Kageyama Y"/>
            <person name="Nozu R"/>
            <person name="Adachi N"/>
            <person name="Nishimura O"/>
            <person name="Nakagawa R"/>
            <person name="Tanegashima C"/>
            <person name="Kiyatake I"/>
            <person name="Matsumoto R"/>
            <person name="Murakumo K"/>
            <person name="Nishida K"/>
            <person name="Terakita A"/>
            <person name="Kuratani S"/>
            <person name="Sato K"/>
            <person name="Hyodo S Kuraku.S."/>
        </authorList>
    </citation>
    <scope>NUCLEOTIDE SEQUENCE [LARGE SCALE GENOMIC DNA]</scope>
</reference>
<keyword evidence="2" id="KW-1185">Reference proteome</keyword>
<comment type="caution">
    <text evidence="1">The sequence shown here is derived from an EMBL/GenBank/DDBJ whole genome shotgun (WGS) entry which is preliminary data.</text>
</comment>
<organism evidence="1 2">
    <name type="scientific">Chiloscyllium punctatum</name>
    <name type="common">Brownbanded bambooshark</name>
    <name type="synonym">Hemiscyllium punctatum</name>
    <dbReference type="NCBI Taxonomy" id="137246"/>
    <lineage>
        <taxon>Eukaryota</taxon>
        <taxon>Metazoa</taxon>
        <taxon>Chordata</taxon>
        <taxon>Craniata</taxon>
        <taxon>Vertebrata</taxon>
        <taxon>Chondrichthyes</taxon>
        <taxon>Elasmobranchii</taxon>
        <taxon>Galeomorphii</taxon>
        <taxon>Galeoidea</taxon>
        <taxon>Orectolobiformes</taxon>
        <taxon>Hemiscylliidae</taxon>
        <taxon>Chiloscyllium</taxon>
    </lineage>
</organism>
<proteinExistence type="predicted"/>
<dbReference type="Proteomes" id="UP000287033">
    <property type="component" value="Unassembled WGS sequence"/>
</dbReference>
<evidence type="ECO:0000313" key="1">
    <source>
        <dbReference type="EMBL" id="GCC18640.1"/>
    </source>
</evidence>
<dbReference type="PANTHER" id="PTHR45532">
    <property type="entry name" value="WD REPEAT-CONTAINING PROTEIN 97"/>
    <property type="match status" value="1"/>
</dbReference>